<protein>
    <submittedName>
        <fullName evidence="1">15983_t:CDS:1</fullName>
    </submittedName>
</protein>
<evidence type="ECO:0000313" key="2">
    <source>
        <dbReference type="Proteomes" id="UP000789342"/>
    </source>
</evidence>
<dbReference type="EMBL" id="CAJVPV010011339">
    <property type="protein sequence ID" value="CAG8660104.1"/>
    <property type="molecule type" value="Genomic_DNA"/>
</dbReference>
<keyword evidence="2" id="KW-1185">Reference proteome</keyword>
<name>A0A9N9E4U1_9GLOM</name>
<dbReference type="Proteomes" id="UP000789342">
    <property type="component" value="Unassembled WGS sequence"/>
</dbReference>
<proteinExistence type="predicted"/>
<accession>A0A9N9E4U1</accession>
<sequence>EVPNTVADFDRKNMPYTRKIIEPTLPDGFVQKEIKFVTHQG</sequence>
<evidence type="ECO:0000313" key="1">
    <source>
        <dbReference type="EMBL" id="CAG8660104.1"/>
    </source>
</evidence>
<organism evidence="1 2">
    <name type="scientific">Acaulospora morrowiae</name>
    <dbReference type="NCBI Taxonomy" id="94023"/>
    <lineage>
        <taxon>Eukaryota</taxon>
        <taxon>Fungi</taxon>
        <taxon>Fungi incertae sedis</taxon>
        <taxon>Mucoromycota</taxon>
        <taxon>Glomeromycotina</taxon>
        <taxon>Glomeromycetes</taxon>
        <taxon>Diversisporales</taxon>
        <taxon>Acaulosporaceae</taxon>
        <taxon>Acaulospora</taxon>
    </lineage>
</organism>
<comment type="caution">
    <text evidence="1">The sequence shown here is derived from an EMBL/GenBank/DDBJ whole genome shotgun (WGS) entry which is preliminary data.</text>
</comment>
<feature type="non-terminal residue" evidence="1">
    <location>
        <position position="1"/>
    </location>
</feature>
<reference evidence="1" key="1">
    <citation type="submission" date="2021-06" db="EMBL/GenBank/DDBJ databases">
        <authorList>
            <person name="Kallberg Y."/>
            <person name="Tangrot J."/>
            <person name="Rosling A."/>
        </authorList>
    </citation>
    <scope>NUCLEOTIDE SEQUENCE</scope>
    <source>
        <strain evidence="1">CL551</strain>
    </source>
</reference>
<gene>
    <name evidence="1" type="ORF">AMORRO_LOCUS10368</name>
</gene>
<dbReference type="AlphaFoldDB" id="A0A9N9E4U1"/>